<proteinExistence type="predicted"/>
<accession>A0A5M3WZ68</accession>
<comment type="caution">
    <text evidence="2">The sequence shown here is derived from an EMBL/GenBank/DDBJ whole genome shotgun (WGS) entry which is preliminary data.</text>
</comment>
<dbReference type="Proteomes" id="UP000331127">
    <property type="component" value="Unassembled WGS sequence"/>
</dbReference>
<feature type="compositionally biased region" description="Polar residues" evidence="1">
    <location>
        <begin position="1"/>
        <end position="10"/>
    </location>
</feature>
<protein>
    <submittedName>
        <fullName evidence="2">Uncharacterized protein</fullName>
    </submittedName>
</protein>
<gene>
    <name evidence="2" type="ORF">Amac_067860</name>
</gene>
<evidence type="ECO:0000256" key="1">
    <source>
        <dbReference type="SAM" id="MobiDB-lite"/>
    </source>
</evidence>
<dbReference type="RefSeq" id="WP_155358452.1">
    <property type="nucleotide sequence ID" value="NZ_BAAAHL010000008.1"/>
</dbReference>
<dbReference type="EMBL" id="BLAE01000043">
    <property type="protein sequence ID" value="GES13189.1"/>
    <property type="molecule type" value="Genomic_DNA"/>
</dbReference>
<keyword evidence="3" id="KW-1185">Reference proteome</keyword>
<organism evidence="2 3">
    <name type="scientific">Acrocarpospora macrocephala</name>
    <dbReference type="NCBI Taxonomy" id="150177"/>
    <lineage>
        <taxon>Bacteria</taxon>
        <taxon>Bacillati</taxon>
        <taxon>Actinomycetota</taxon>
        <taxon>Actinomycetes</taxon>
        <taxon>Streptosporangiales</taxon>
        <taxon>Streptosporangiaceae</taxon>
        <taxon>Acrocarpospora</taxon>
    </lineage>
</organism>
<sequence>MYNHATSRDLQSAPVHGLNSPDAARVSVGLVLELTQKKAAAEMGNFSMQVTGGRSAVTGEDAPGDVATLYGIGTSTVEPRS</sequence>
<evidence type="ECO:0000313" key="2">
    <source>
        <dbReference type="EMBL" id="GES13189.1"/>
    </source>
</evidence>
<dbReference type="AlphaFoldDB" id="A0A5M3WZ68"/>
<name>A0A5M3WZ68_9ACTN</name>
<evidence type="ECO:0000313" key="3">
    <source>
        <dbReference type="Proteomes" id="UP000331127"/>
    </source>
</evidence>
<feature type="region of interest" description="Disordered" evidence="1">
    <location>
        <begin position="1"/>
        <end position="21"/>
    </location>
</feature>
<reference evidence="2 3" key="1">
    <citation type="submission" date="2019-10" db="EMBL/GenBank/DDBJ databases">
        <title>Whole genome shotgun sequence of Acrocarpospora macrocephala NBRC 16266.</title>
        <authorList>
            <person name="Ichikawa N."/>
            <person name="Kimura A."/>
            <person name="Kitahashi Y."/>
            <person name="Komaki H."/>
            <person name="Oguchi A."/>
        </authorList>
    </citation>
    <scope>NUCLEOTIDE SEQUENCE [LARGE SCALE GENOMIC DNA]</scope>
    <source>
        <strain evidence="2 3">NBRC 16266</strain>
    </source>
</reference>